<keyword evidence="1" id="KW-0175">Coiled coil</keyword>
<dbReference type="RefSeq" id="WP_009581239.1">
    <property type="nucleotide sequence ID" value="NZ_AMZN01000055.1"/>
</dbReference>
<feature type="coiled-coil region" evidence="1">
    <location>
        <begin position="13"/>
        <end position="62"/>
    </location>
</feature>
<evidence type="ECO:0000256" key="1">
    <source>
        <dbReference type="SAM" id="Coils"/>
    </source>
</evidence>
<accession>L8JPL1</accession>
<dbReference type="OrthoDB" id="1434642at2"/>
<comment type="caution">
    <text evidence="2">The sequence shown here is derived from an EMBL/GenBank/DDBJ whole genome shotgun (WGS) entry which is preliminary data.</text>
</comment>
<evidence type="ECO:0000313" key="3">
    <source>
        <dbReference type="Proteomes" id="UP000011135"/>
    </source>
</evidence>
<dbReference type="EMBL" id="AMZN01000055">
    <property type="protein sequence ID" value="ELR70148.1"/>
    <property type="molecule type" value="Genomic_DNA"/>
</dbReference>
<evidence type="ECO:0000313" key="2">
    <source>
        <dbReference type="EMBL" id="ELR70148.1"/>
    </source>
</evidence>
<dbReference type="AlphaFoldDB" id="L8JPL1"/>
<name>L8JPL1_9BACT</name>
<gene>
    <name evidence="2" type="ORF">C900_03833</name>
</gene>
<keyword evidence="3" id="KW-1185">Reference proteome</keyword>
<proteinExistence type="predicted"/>
<organism evidence="2 3">
    <name type="scientific">Fulvivirga imtechensis AK7</name>
    <dbReference type="NCBI Taxonomy" id="1237149"/>
    <lineage>
        <taxon>Bacteria</taxon>
        <taxon>Pseudomonadati</taxon>
        <taxon>Bacteroidota</taxon>
        <taxon>Cytophagia</taxon>
        <taxon>Cytophagales</taxon>
        <taxon>Fulvivirgaceae</taxon>
        <taxon>Fulvivirga</taxon>
    </lineage>
</organism>
<dbReference type="Proteomes" id="UP000011135">
    <property type="component" value="Unassembled WGS sequence"/>
</dbReference>
<protein>
    <submittedName>
        <fullName evidence="2">Uncharacterized protein</fullName>
    </submittedName>
</protein>
<reference evidence="2 3" key="1">
    <citation type="submission" date="2012-12" db="EMBL/GenBank/DDBJ databases">
        <title>Genome assembly of Fulvivirga imtechensis AK7.</title>
        <authorList>
            <person name="Nupur N."/>
            <person name="Khatri I."/>
            <person name="Kumar R."/>
            <person name="Subramanian S."/>
            <person name="Pinnaka A."/>
        </authorList>
    </citation>
    <scope>NUCLEOTIDE SEQUENCE [LARGE SCALE GENOMIC DNA]</scope>
    <source>
        <strain evidence="2 3">AK7</strain>
    </source>
</reference>
<dbReference type="STRING" id="1237149.C900_03833"/>
<dbReference type="eggNOG" id="ENOG5033UY6">
    <property type="taxonomic scope" value="Bacteria"/>
</dbReference>
<sequence>METLNTSSEAPILIKIADKLKETQQEVDELVVQFALGKAEAKAKFEEIKKEFKQRVDEFKNTTLANQLAGVSTHLKDKFEDLELQLSLGRVEFREMFEEQKNKIEHALERLALESRKQLPLAAEREYFEHEMEKFKLKLEILRLIFALKKIEIKETFKKNMLNAQKKIKQVADKIKSKAQPEPTKYEYFKKEAALAYKHMKKAIDAL</sequence>